<proteinExistence type="predicted"/>
<dbReference type="EMBL" id="PP934186">
    <property type="protein sequence ID" value="XDG30930.1"/>
    <property type="molecule type" value="Genomic_DNA"/>
</dbReference>
<accession>A0AB39AJV2</accession>
<sequence>MDLHFITPHDNTIKKHGRFTCVWCRKEGEKVDGMVCTYRKSISWRKETCSCDKHRDLAIKLIEGQIWSDNREYTEADCQTWLRL</sequence>
<protein>
    <submittedName>
        <fullName evidence="1">Uncharacterized protein</fullName>
    </submittedName>
</protein>
<evidence type="ECO:0000313" key="1">
    <source>
        <dbReference type="EMBL" id="XDG30930.1"/>
    </source>
</evidence>
<reference evidence="1" key="1">
    <citation type="submission" date="2024-06" db="EMBL/GenBank/DDBJ databases">
        <authorList>
            <person name="Yang R."/>
        </authorList>
    </citation>
    <scope>NUCLEOTIDE SEQUENCE</scope>
</reference>
<organism evidence="1">
    <name type="scientific">Vibrio phage P018-4</name>
    <dbReference type="NCBI Taxonomy" id="3229728"/>
    <lineage>
        <taxon>Viruses</taxon>
        <taxon>Duplodnaviria</taxon>
        <taxon>Heunggongvirae</taxon>
        <taxon>Uroviricota</taxon>
        <taxon>Caudoviricetes</taxon>
    </lineage>
</organism>
<name>A0AB39AJV2_9CAUD</name>